<dbReference type="GO" id="GO:0019363">
    <property type="term" value="P:pyridine nucleotide biosynthetic process"/>
    <property type="evidence" value="ECO:0007669"/>
    <property type="project" value="UniProtKB-KW"/>
</dbReference>
<dbReference type="InterPro" id="IPR000868">
    <property type="entry name" value="Isochorismatase-like_dom"/>
</dbReference>
<dbReference type="Pfam" id="PF00857">
    <property type="entry name" value="Isochorismatase"/>
    <property type="match status" value="1"/>
</dbReference>
<feature type="compositionally biased region" description="Low complexity" evidence="8">
    <location>
        <begin position="141"/>
        <end position="159"/>
    </location>
</feature>
<evidence type="ECO:0000256" key="7">
    <source>
        <dbReference type="ARBA" id="ARBA00043224"/>
    </source>
</evidence>
<organism evidence="10 11">
    <name type="scientific">Plasmodium malariae</name>
    <dbReference type="NCBI Taxonomy" id="5858"/>
    <lineage>
        <taxon>Eukaryota</taxon>
        <taxon>Sar</taxon>
        <taxon>Alveolata</taxon>
        <taxon>Apicomplexa</taxon>
        <taxon>Aconoidasida</taxon>
        <taxon>Haemosporida</taxon>
        <taxon>Plasmodiidae</taxon>
        <taxon>Plasmodium</taxon>
        <taxon>Plasmodium (Plasmodium)</taxon>
    </lineage>
</organism>
<dbReference type="Proteomes" id="UP000078597">
    <property type="component" value="Unassembled WGS sequence"/>
</dbReference>
<dbReference type="GO" id="GO:0008936">
    <property type="term" value="F:nicotinamidase activity"/>
    <property type="evidence" value="ECO:0007669"/>
    <property type="project" value="UniProtKB-EC"/>
</dbReference>
<evidence type="ECO:0000256" key="2">
    <source>
        <dbReference type="ARBA" id="ARBA00022642"/>
    </source>
</evidence>
<keyword evidence="4" id="KW-0378">Hydrolase</keyword>
<keyword evidence="3" id="KW-0479">Metal-binding</keyword>
<feature type="region of interest" description="Disordered" evidence="8">
    <location>
        <begin position="124"/>
        <end position="159"/>
    </location>
</feature>
<evidence type="ECO:0000256" key="3">
    <source>
        <dbReference type="ARBA" id="ARBA00022723"/>
    </source>
</evidence>
<dbReference type="VEuPathDB" id="PlasmoDB:PmUG01_08035600"/>
<dbReference type="EC" id="3.5.1.19" evidence="6"/>
<gene>
    <name evidence="10" type="ORF">PMALA_010320</name>
</gene>
<feature type="compositionally biased region" description="Basic and acidic residues" evidence="8">
    <location>
        <begin position="124"/>
        <end position="140"/>
    </location>
</feature>
<keyword evidence="2" id="KW-0662">Pyridine nucleotide biosynthesis</keyword>
<dbReference type="SUPFAM" id="SSF52499">
    <property type="entry name" value="Isochorismatase-like hydrolases"/>
    <property type="match status" value="1"/>
</dbReference>
<evidence type="ECO:0000256" key="4">
    <source>
        <dbReference type="ARBA" id="ARBA00022801"/>
    </source>
</evidence>
<reference evidence="11" key="1">
    <citation type="submission" date="2016-05" db="EMBL/GenBank/DDBJ databases">
        <authorList>
            <person name="Naeem Raeece"/>
        </authorList>
    </citation>
    <scope>NUCLEOTIDE SEQUENCE [LARGE SCALE GENOMIC DNA]</scope>
</reference>
<name>A0A1A8VVN3_PLAMA</name>
<evidence type="ECO:0000256" key="1">
    <source>
        <dbReference type="ARBA" id="ARBA00006336"/>
    </source>
</evidence>
<feature type="domain" description="Isochorismatase-like" evidence="9">
    <location>
        <begin position="366"/>
        <end position="468"/>
    </location>
</feature>
<protein>
    <recommendedName>
        <fullName evidence="6">nicotinamidase</fullName>
        <ecNumber evidence="6">3.5.1.19</ecNumber>
    </recommendedName>
    <alternativeName>
        <fullName evidence="7">Nicotinamide deamidase</fullName>
    </alternativeName>
</protein>
<evidence type="ECO:0000259" key="9">
    <source>
        <dbReference type="Pfam" id="PF00857"/>
    </source>
</evidence>
<sequence>MKCLVIVDAQNDFLPKGAFNSKEEYMDALYKINSIRLNLFNCSEKDLLKLRDCKNVMEYKKDLLLNENIVEYYKCCNDIDAAKYEDEILLFPFDKNCEYLNKYKWVHNQSVKENANGVILGRDSENEHNHINSGLHKDTYNGRNDGNNDNNSYRANGYNGNSNGKENYLHHNYISNCGNNVIMNSNNFSKECHLNGLNEKTNKGISNFTLHILSVDYHPQLHVSFAKTHRIIYEEICKNSESNSSAKANEYEQNEQEFNCVNGSSTCLGGISNHIDEAETNDVNEVHVVEADMKELEDDGDEVNDTNTLDDHPDEYYTSFLKKNKIFNLTDVLKNIKKIKKSKIIYKNVNSVNDIKEYNKLNFLNKTIDVWPIHCVRNTLGCKIHKKLIRHIDDVVIKKADTENHESLTIFENDKVNKKILNVLKEKNINSVYICGFIFEYCVKETALSFLSLGFDTYIIEDATAYLFGKEEDKIYLKKKGIKFVNSSTMFL</sequence>
<evidence type="ECO:0000313" key="11">
    <source>
        <dbReference type="Proteomes" id="UP000078597"/>
    </source>
</evidence>
<dbReference type="PANTHER" id="PTHR11080">
    <property type="entry name" value="PYRAZINAMIDASE/NICOTINAMIDASE"/>
    <property type="match status" value="1"/>
</dbReference>
<dbReference type="EMBL" id="FLQW01000563">
    <property type="protein sequence ID" value="SBS84624.1"/>
    <property type="molecule type" value="Genomic_DNA"/>
</dbReference>
<evidence type="ECO:0000313" key="10">
    <source>
        <dbReference type="EMBL" id="SBS84624.1"/>
    </source>
</evidence>
<evidence type="ECO:0000256" key="5">
    <source>
        <dbReference type="ARBA" id="ARBA00037900"/>
    </source>
</evidence>
<dbReference type="InterPro" id="IPR052347">
    <property type="entry name" value="Isochorismatase_Nicotinamidase"/>
</dbReference>
<dbReference type="Gene3D" id="3.40.50.850">
    <property type="entry name" value="Isochorismatase-like"/>
    <property type="match status" value="1"/>
</dbReference>
<proteinExistence type="inferred from homology"/>
<comment type="similarity">
    <text evidence="1">Belongs to the isochorismatase family.</text>
</comment>
<comment type="pathway">
    <text evidence="5">Cofactor biosynthesis; nicotinate biosynthesis; nicotinate from nicotinamide: step 1/1.</text>
</comment>
<accession>A0A1A8VVN3</accession>
<dbReference type="PANTHER" id="PTHR11080:SF2">
    <property type="entry name" value="LD05707P"/>
    <property type="match status" value="1"/>
</dbReference>
<evidence type="ECO:0000256" key="8">
    <source>
        <dbReference type="SAM" id="MobiDB-lite"/>
    </source>
</evidence>
<evidence type="ECO:0000256" key="6">
    <source>
        <dbReference type="ARBA" id="ARBA00039017"/>
    </source>
</evidence>
<dbReference type="AlphaFoldDB" id="A0A1A8VVN3"/>
<dbReference type="GO" id="GO:0046872">
    <property type="term" value="F:metal ion binding"/>
    <property type="evidence" value="ECO:0007669"/>
    <property type="project" value="UniProtKB-KW"/>
</dbReference>
<dbReference type="InterPro" id="IPR036380">
    <property type="entry name" value="Isochorismatase-like_sf"/>
</dbReference>